<feature type="signal peptide" evidence="13">
    <location>
        <begin position="1"/>
        <end position="23"/>
    </location>
</feature>
<evidence type="ECO:0000256" key="13">
    <source>
        <dbReference type="SAM" id="SignalP"/>
    </source>
</evidence>
<dbReference type="FunFam" id="2.60.40.420:FF:000067">
    <property type="entry name" value="Cupredoxin superfamily protein"/>
    <property type="match status" value="1"/>
</dbReference>
<dbReference type="GO" id="GO:0046872">
    <property type="term" value="F:metal ion binding"/>
    <property type="evidence" value="ECO:0007669"/>
    <property type="project" value="UniProtKB-KW"/>
</dbReference>
<evidence type="ECO:0000256" key="9">
    <source>
        <dbReference type="ARBA" id="ARBA00023136"/>
    </source>
</evidence>
<evidence type="ECO:0000313" key="16">
    <source>
        <dbReference type="Proteomes" id="UP001293593"/>
    </source>
</evidence>
<dbReference type="Pfam" id="PF02298">
    <property type="entry name" value="Cu_bind_like"/>
    <property type="match status" value="1"/>
</dbReference>
<evidence type="ECO:0000256" key="10">
    <source>
        <dbReference type="ARBA" id="ARBA00023157"/>
    </source>
</evidence>
<dbReference type="GO" id="GO:0009610">
    <property type="term" value="P:response to symbiotic fungus"/>
    <property type="evidence" value="ECO:0007669"/>
    <property type="project" value="UniProtKB-ARBA"/>
</dbReference>
<evidence type="ECO:0000256" key="2">
    <source>
        <dbReference type="ARBA" id="ARBA00022448"/>
    </source>
</evidence>
<evidence type="ECO:0000256" key="1">
    <source>
        <dbReference type="ARBA" id="ARBA00004479"/>
    </source>
</evidence>
<evidence type="ECO:0000256" key="8">
    <source>
        <dbReference type="ARBA" id="ARBA00023008"/>
    </source>
</evidence>
<name>A0AAE1JMK6_9FABA</name>
<dbReference type="Proteomes" id="UP001293593">
    <property type="component" value="Unassembled WGS sequence"/>
</dbReference>
<keyword evidence="9 12" id="KW-0472">Membrane</keyword>
<evidence type="ECO:0000256" key="12">
    <source>
        <dbReference type="SAM" id="Phobius"/>
    </source>
</evidence>
<evidence type="ECO:0000256" key="6">
    <source>
        <dbReference type="ARBA" id="ARBA00022982"/>
    </source>
</evidence>
<dbReference type="EMBL" id="JAWXYG010000005">
    <property type="protein sequence ID" value="KAK4272343.1"/>
    <property type="molecule type" value="Genomic_DNA"/>
</dbReference>
<dbReference type="InterPro" id="IPR039391">
    <property type="entry name" value="Phytocyanin-like"/>
</dbReference>
<keyword evidence="7 12" id="KW-1133">Transmembrane helix</keyword>
<evidence type="ECO:0000259" key="14">
    <source>
        <dbReference type="PROSITE" id="PS51485"/>
    </source>
</evidence>
<evidence type="ECO:0000313" key="15">
    <source>
        <dbReference type="EMBL" id="KAK4272343.1"/>
    </source>
</evidence>
<evidence type="ECO:0000256" key="11">
    <source>
        <dbReference type="ARBA" id="ARBA00023180"/>
    </source>
</evidence>
<keyword evidence="11" id="KW-0325">Glycoprotein</keyword>
<keyword evidence="5 13" id="KW-0732">Signal</keyword>
<proteinExistence type="predicted"/>
<gene>
    <name evidence="15" type="ORF">QN277_020911</name>
</gene>
<reference evidence="15" key="1">
    <citation type="submission" date="2023-10" db="EMBL/GenBank/DDBJ databases">
        <title>Chromosome-level genome of the transformable northern wattle, Acacia crassicarpa.</title>
        <authorList>
            <person name="Massaro I."/>
            <person name="Sinha N.R."/>
            <person name="Poethig S."/>
            <person name="Leichty A.R."/>
        </authorList>
    </citation>
    <scope>NUCLEOTIDE SEQUENCE</scope>
    <source>
        <strain evidence="15">Acra3RX</strain>
        <tissue evidence="15">Leaf</tissue>
    </source>
</reference>
<comment type="caution">
    <text evidence="15">The sequence shown here is derived from an EMBL/GenBank/DDBJ whole genome shotgun (WGS) entry which is preliminary data.</text>
</comment>
<dbReference type="AlphaFoldDB" id="A0AAE1JMK6"/>
<evidence type="ECO:0000256" key="5">
    <source>
        <dbReference type="ARBA" id="ARBA00022729"/>
    </source>
</evidence>
<keyword evidence="3 12" id="KW-0812">Transmembrane</keyword>
<feature type="chain" id="PRO_5042174469" description="Phytocyanin domain-containing protein" evidence="13">
    <location>
        <begin position="24"/>
        <end position="163"/>
    </location>
</feature>
<keyword evidence="8" id="KW-0186">Copper</keyword>
<organism evidence="15 16">
    <name type="scientific">Acacia crassicarpa</name>
    <name type="common">northern wattle</name>
    <dbReference type="NCBI Taxonomy" id="499986"/>
    <lineage>
        <taxon>Eukaryota</taxon>
        <taxon>Viridiplantae</taxon>
        <taxon>Streptophyta</taxon>
        <taxon>Embryophyta</taxon>
        <taxon>Tracheophyta</taxon>
        <taxon>Spermatophyta</taxon>
        <taxon>Magnoliopsida</taxon>
        <taxon>eudicotyledons</taxon>
        <taxon>Gunneridae</taxon>
        <taxon>Pentapetalae</taxon>
        <taxon>rosids</taxon>
        <taxon>fabids</taxon>
        <taxon>Fabales</taxon>
        <taxon>Fabaceae</taxon>
        <taxon>Caesalpinioideae</taxon>
        <taxon>mimosoid clade</taxon>
        <taxon>Acacieae</taxon>
        <taxon>Acacia</taxon>
    </lineage>
</organism>
<dbReference type="GO" id="GO:0005886">
    <property type="term" value="C:plasma membrane"/>
    <property type="evidence" value="ECO:0007669"/>
    <property type="project" value="TreeGrafter"/>
</dbReference>
<dbReference type="SUPFAM" id="SSF49503">
    <property type="entry name" value="Cupredoxins"/>
    <property type="match status" value="1"/>
</dbReference>
<feature type="transmembrane region" description="Helical" evidence="12">
    <location>
        <begin position="144"/>
        <end position="162"/>
    </location>
</feature>
<dbReference type="GO" id="GO:0009055">
    <property type="term" value="F:electron transfer activity"/>
    <property type="evidence" value="ECO:0007669"/>
    <property type="project" value="InterPro"/>
</dbReference>
<keyword evidence="4" id="KW-0479">Metal-binding</keyword>
<protein>
    <recommendedName>
        <fullName evidence="14">Phytocyanin domain-containing protein</fullName>
    </recommendedName>
</protein>
<keyword evidence="2" id="KW-0813">Transport</keyword>
<evidence type="ECO:0000256" key="3">
    <source>
        <dbReference type="ARBA" id="ARBA00022692"/>
    </source>
</evidence>
<dbReference type="PROSITE" id="PS51485">
    <property type="entry name" value="PHYTOCYANIN"/>
    <property type="match status" value="1"/>
</dbReference>
<dbReference type="CDD" id="cd04216">
    <property type="entry name" value="Phytocyanin"/>
    <property type="match status" value="1"/>
</dbReference>
<dbReference type="InterPro" id="IPR008972">
    <property type="entry name" value="Cupredoxin"/>
</dbReference>
<dbReference type="PANTHER" id="PTHR33021:SF549">
    <property type="entry name" value="BLUE COPPER PROTEIN 1B"/>
    <property type="match status" value="1"/>
</dbReference>
<feature type="domain" description="Phytocyanin" evidence="14">
    <location>
        <begin position="24"/>
        <end position="124"/>
    </location>
</feature>
<dbReference type="PANTHER" id="PTHR33021">
    <property type="entry name" value="BLUE COPPER PROTEIN"/>
    <property type="match status" value="1"/>
</dbReference>
<sequence length="163" mass="17564">MACSARFLFLTTSMVMLFSAATAVDHIVGGDQGWTNPEFNYTEWTQDKVFQVGDNLLFKYDNTKHNVFKLNSTLFNSCSFPAGTESLAGENDVVHLTTPGRKWYACGINDHCLRGMKFAITVLANGPSSAPAPPPPSSHALSSSTSYGPLMAAMLAVAAFIFA</sequence>
<comment type="subcellular location">
    <subcellularLocation>
        <location evidence="1">Membrane</location>
        <topology evidence="1">Single-pass type I membrane protein</topology>
    </subcellularLocation>
</comment>
<evidence type="ECO:0000256" key="4">
    <source>
        <dbReference type="ARBA" id="ARBA00022723"/>
    </source>
</evidence>
<dbReference type="Gene3D" id="2.60.40.420">
    <property type="entry name" value="Cupredoxins - blue copper proteins"/>
    <property type="match status" value="1"/>
</dbReference>
<keyword evidence="16" id="KW-1185">Reference proteome</keyword>
<evidence type="ECO:0000256" key="7">
    <source>
        <dbReference type="ARBA" id="ARBA00022989"/>
    </source>
</evidence>
<keyword evidence="6" id="KW-0249">Electron transport</keyword>
<dbReference type="InterPro" id="IPR003245">
    <property type="entry name" value="Phytocyanin_dom"/>
</dbReference>
<accession>A0AAE1JMK6</accession>
<keyword evidence="10" id="KW-1015">Disulfide bond</keyword>